<keyword evidence="2" id="KW-1185">Reference proteome</keyword>
<evidence type="ECO:0000313" key="2">
    <source>
        <dbReference type="Proteomes" id="UP001218231"/>
    </source>
</evidence>
<gene>
    <name evidence="1" type="ORF">PQ457_06620</name>
</gene>
<name>A0ABY7U0H1_9SPHN</name>
<dbReference type="RefSeq" id="WP_273618940.1">
    <property type="nucleotide sequence ID" value="NZ_CP117417.1"/>
</dbReference>
<reference evidence="1 2" key="1">
    <citation type="submission" date="2023-02" db="EMBL/GenBank/DDBJ databases">
        <title>Genome sequence of Novosphingobium humi KACC 19094.</title>
        <authorList>
            <person name="Kim S."/>
            <person name="Heo J."/>
            <person name="Kwon S.-W."/>
        </authorList>
    </citation>
    <scope>NUCLEOTIDE SEQUENCE [LARGE SCALE GENOMIC DNA]</scope>
    <source>
        <strain evidence="1 2">KACC 19094</strain>
    </source>
</reference>
<proteinExistence type="predicted"/>
<dbReference type="Proteomes" id="UP001218231">
    <property type="component" value="Chromosome"/>
</dbReference>
<accession>A0ABY7U0H1</accession>
<dbReference type="EMBL" id="CP117417">
    <property type="protein sequence ID" value="WCT78630.1"/>
    <property type="molecule type" value="Genomic_DNA"/>
</dbReference>
<evidence type="ECO:0000313" key="1">
    <source>
        <dbReference type="EMBL" id="WCT78630.1"/>
    </source>
</evidence>
<sequence>MSTYALTIIEPQLSRIIAGDLTVVWRVGIQMQAYSPSDFLWVREPYYLPKSKAHLAPSSAAARGVTPIYAADLTPQSPAPEGWLGPLMKARTMPRAWHRQHLLIEAVDHTRRLHSITADEMAAQGFAHLNHFIGWWNKAASLAGPAFRWDLNPLVTAITFARIGAPLP</sequence>
<protein>
    <submittedName>
        <fullName evidence="1">Uncharacterized protein</fullName>
    </submittedName>
</protein>
<organism evidence="1 2">
    <name type="scientific">Novosphingobium humi</name>
    <dbReference type="NCBI Taxonomy" id="2282397"/>
    <lineage>
        <taxon>Bacteria</taxon>
        <taxon>Pseudomonadati</taxon>
        <taxon>Pseudomonadota</taxon>
        <taxon>Alphaproteobacteria</taxon>
        <taxon>Sphingomonadales</taxon>
        <taxon>Sphingomonadaceae</taxon>
        <taxon>Novosphingobium</taxon>
    </lineage>
</organism>